<evidence type="ECO:0000313" key="2">
    <source>
        <dbReference type="EMBL" id="KGQ00653.1"/>
    </source>
</evidence>
<proteinExistence type="predicted"/>
<reference evidence="2 3" key="1">
    <citation type="journal article" date="2011" name="PLoS Genet.">
        <title>Comparative genomic analysis of human fungal pathogens causing paracoccidioidomycosis.</title>
        <authorList>
            <person name="Desjardins C.A."/>
            <person name="Champion M.D."/>
            <person name="Holder J.W."/>
            <person name="Muszewska A."/>
            <person name="Goldberg J."/>
            <person name="Bailao A.M."/>
            <person name="Brigido M.M."/>
            <person name="Ferreira M.E."/>
            <person name="Garcia A.M."/>
            <person name="Grynberg M."/>
            <person name="Gujja S."/>
            <person name="Heiman D.I."/>
            <person name="Henn M.R."/>
            <person name="Kodira C.D."/>
            <person name="Leon-Narvaez H."/>
            <person name="Longo L.V."/>
            <person name="Ma L.J."/>
            <person name="Malavazi I."/>
            <person name="Matsuo A.L."/>
            <person name="Morais F.V."/>
            <person name="Pereira M."/>
            <person name="Rodriguez-Brito S."/>
            <person name="Sakthikumar S."/>
            <person name="Salem-Izacc S.M."/>
            <person name="Sykes S.M."/>
            <person name="Teixeira M.M."/>
            <person name="Vallejo M.C."/>
            <person name="Walter M.E."/>
            <person name="Yandava C."/>
            <person name="Young S."/>
            <person name="Zeng Q."/>
            <person name="Zucker J."/>
            <person name="Felipe M.S."/>
            <person name="Goldman G.H."/>
            <person name="Haas B.J."/>
            <person name="McEwen J.G."/>
            <person name="Nino-Vega G."/>
            <person name="Puccia R."/>
            <person name="San-Blas G."/>
            <person name="Soares C.M."/>
            <person name="Birren B.W."/>
            <person name="Cuomo C.A."/>
        </authorList>
    </citation>
    <scope>NUCLEOTIDE SEQUENCE [LARGE SCALE GENOMIC DNA]</scope>
    <source>
        <strain evidence="3">ATCC MYA-826 / Pb01</strain>
    </source>
</reference>
<dbReference type="VEuPathDB" id="FungiDB:PAAG_12693"/>
<sequence length="168" mass="18317">MTEQGREQGRPHPTISLRRADPGGYGPRRLARALKQGERCGVYVGMCMHAWIRHGFHRSTSPPPTDRDVHPVDPDLQPASAQTSARAPRAESRGTTPPAAPAPSHLEPTRKPPRVPAPVRNVLGSLSNVEPVSGPSRPTLTWKSSPPRPRRPPPGGQKFCSTQHHLDD</sequence>
<dbReference type="RefSeq" id="XP_015702240.1">
    <property type="nucleotide sequence ID" value="XM_015848149.1"/>
</dbReference>
<dbReference type="AlphaFoldDB" id="A0A0A2UZK1"/>
<feature type="region of interest" description="Disordered" evidence="1">
    <location>
        <begin position="1"/>
        <end position="28"/>
    </location>
</feature>
<evidence type="ECO:0000256" key="1">
    <source>
        <dbReference type="SAM" id="MobiDB-lite"/>
    </source>
</evidence>
<protein>
    <submittedName>
        <fullName evidence="2">Uncharacterized protein</fullName>
    </submittedName>
</protein>
<organism evidence="2 3">
    <name type="scientific">Paracoccidioides lutzii (strain ATCC MYA-826 / Pb01)</name>
    <name type="common">Paracoccidioides brasiliensis</name>
    <dbReference type="NCBI Taxonomy" id="502779"/>
    <lineage>
        <taxon>Eukaryota</taxon>
        <taxon>Fungi</taxon>
        <taxon>Dikarya</taxon>
        <taxon>Ascomycota</taxon>
        <taxon>Pezizomycotina</taxon>
        <taxon>Eurotiomycetes</taxon>
        <taxon>Eurotiomycetidae</taxon>
        <taxon>Onygenales</taxon>
        <taxon>Ajellomycetaceae</taxon>
        <taxon>Paracoccidioides</taxon>
    </lineage>
</organism>
<feature type="compositionally biased region" description="Basic and acidic residues" evidence="1">
    <location>
        <begin position="1"/>
        <end position="10"/>
    </location>
</feature>
<accession>A0A0A2UZK1</accession>
<feature type="region of interest" description="Disordered" evidence="1">
    <location>
        <begin position="59"/>
        <end position="168"/>
    </location>
</feature>
<keyword evidence="3" id="KW-1185">Reference proteome</keyword>
<evidence type="ECO:0000313" key="3">
    <source>
        <dbReference type="Proteomes" id="UP000002059"/>
    </source>
</evidence>
<dbReference type="GeneID" id="26971270"/>
<feature type="compositionally biased region" description="Polar residues" evidence="1">
    <location>
        <begin position="159"/>
        <end position="168"/>
    </location>
</feature>
<dbReference type="KEGG" id="pbl:PAAG_12693"/>
<dbReference type="EMBL" id="KN294063">
    <property type="protein sequence ID" value="KGQ00653.1"/>
    <property type="molecule type" value="Genomic_DNA"/>
</dbReference>
<dbReference type="HOGENOM" id="CLU_1587007_0_0_1"/>
<feature type="compositionally biased region" description="Polar residues" evidence="1">
    <location>
        <begin position="124"/>
        <end position="144"/>
    </location>
</feature>
<gene>
    <name evidence="2" type="ORF">PAAG_12693</name>
</gene>
<name>A0A0A2UZK1_PARBA</name>
<dbReference type="Proteomes" id="UP000002059">
    <property type="component" value="Partially assembled WGS sequence"/>
</dbReference>